<keyword evidence="8" id="KW-1185">Reference proteome</keyword>
<evidence type="ECO:0000256" key="1">
    <source>
        <dbReference type="ARBA" id="ARBA00022527"/>
    </source>
</evidence>
<evidence type="ECO:0000313" key="7">
    <source>
        <dbReference type="EMBL" id="TBU02290.1"/>
    </source>
</evidence>
<dbReference type="PANTHER" id="PTHR24345:SF0">
    <property type="entry name" value="CELL CYCLE SERINE_THREONINE-PROTEIN KINASE CDC5_MSD2"/>
    <property type="match status" value="1"/>
</dbReference>
<dbReference type="SUPFAM" id="SSF56112">
    <property type="entry name" value="Protein kinase-like (PK-like)"/>
    <property type="match status" value="1"/>
</dbReference>
<evidence type="ECO:0000256" key="2">
    <source>
        <dbReference type="ARBA" id="ARBA00022679"/>
    </source>
</evidence>
<feature type="domain" description="Protein kinase" evidence="6">
    <location>
        <begin position="28"/>
        <end position="277"/>
    </location>
</feature>
<dbReference type="GO" id="GO:0005634">
    <property type="term" value="C:nucleus"/>
    <property type="evidence" value="ECO:0007669"/>
    <property type="project" value="TreeGrafter"/>
</dbReference>
<dbReference type="InterPro" id="IPR000719">
    <property type="entry name" value="Prot_kinase_dom"/>
</dbReference>
<dbReference type="PANTHER" id="PTHR24345">
    <property type="entry name" value="SERINE/THREONINE-PROTEIN KINASE PLK"/>
    <property type="match status" value="1"/>
</dbReference>
<keyword evidence="2" id="KW-0808">Transferase</keyword>
<dbReference type="VEuPathDB" id="MicrosporidiaDB:CWI39_1113p0020"/>
<keyword evidence="3" id="KW-0547">Nucleotide-binding</keyword>
<keyword evidence="5" id="KW-0067">ATP-binding</keyword>
<dbReference type="InterPro" id="IPR011009">
    <property type="entry name" value="Kinase-like_dom_sf"/>
</dbReference>
<keyword evidence="1" id="KW-0723">Serine/threonine-protein kinase</keyword>
<proteinExistence type="predicted"/>
<dbReference type="Proteomes" id="UP000291404">
    <property type="component" value="Unassembled WGS sequence"/>
</dbReference>
<dbReference type="GO" id="GO:0005524">
    <property type="term" value="F:ATP binding"/>
    <property type="evidence" value="ECO:0007669"/>
    <property type="project" value="UniProtKB-KW"/>
</dbReference>
<dbReference type="GO" id="GO:0004674">
    <property type="term" value="F:protein serine/threonine kinase activity"/>
    <property type="evidence" value="ECO:0007669"/>
    <property type="project" value="UniProtKB-KW"/>
</dbReference>
<evidence type="ECO:0000259" key="6">
    <source>
        <dbReference type="PROSITE" id="PS50011"/>
    </source>
</evidence>
<dbReference type="STRING" id="148818.A0A4Q9L6N0"/>
<organism evidence="7 8">
    <name type="scientific">Hamiltosporidium magnivora</name>
    <dbReference type="NCBI Taxonomy" id="148818"/>
    <lineage>
        <taxon>Eukaryota</taxon>
        <taxon>Fungi</taxon>
        <taxon>Fungi incertae sedis</taxon>
        <taxon>Microsporidia</taxon>
        <taxon>Dubosqiidae</taxon>
        <taxon>Hamiltosporidium</taxon>
    </lineage>
</organism>
<accession>A0A4Q9L6N0</accession>
<dbReference type="VEuPathDB" id="MicrosporidiaDB:CWI36_1147p0020"/>
<dbReference type="PROSITE" id="PS50011">
    <property type="entry name" value="PROTEIN_KINASE_DOM"/>
    <property type="match status" value="1"/>
</dbReference>
<evidence type="ECO:0000256" key="4">
    <source>
        <dbReference type="ARBA" id="ARBA00022777"/>
    </source>
</evidence>
<name>A0A4Q9L6N0_9MICR</name>
<gene>
    <name evidence="7" type="ORF">CWI36_1147p0020</name>
</gene>
<reference evidence="7 8" key="1">
    <citation type="submission" date="2017-12" db="EMBL/GenBank/DDBJ databases">
        <authorList>
            <person name="Pombert J.-F."/>
            <person name="Haag K.L."/>
            <person name="Ebert D."/>
        </authorList>
    </citation>
    <scope>NUCLEOTIDE SEQUENCE [LARGE SCALE GENOMIC DNA]</scope>
    <source>
        <strain evidence="7">BE-OM-2</strain>
    </source>
</reference>
<dbReference type="EMBL" id="PITI01001147">
    <property type="protein sequence ID" value="TBU02290.1"/>
    <property type="molecule type" value="Genomic_DNA"/>
</dbReference>
<evidence type="ECO:0000256" key="3">
    <source>
        <dbReference type="ARBA" id="ARBA00022741"/>
    </source>
</evidence>
<evidence type="ECO:0000256" key="5">
    <source>
        <dbReference type="ARBA" id="ARBA00022840"/>
    </source>
</evidence>
<evidence type="ECO:0000313" key="8">
    <source>
        <dbReference type="Proteomes" id="UP000291404"/>
    </source>
</evidence>
<dbReference type="Pfam" id="PF00069">
    <property type="entry name" value="Pkinase"/>
    <property type="match status" value="1"/>
</dbReference>
<sequence length="495" mass="58351">MKVKYSFILSAVYRLFRTLIFCTNLEEFPNLIEINSNGNRMEYTVENRECIMKSENCRFAFDHNMNTRYIVRRIPFCDITEDTLNEISYLTTLNHDSIVKFCGQVKINDYNYFVCEYPGQDLKTILKTRNVTYEEFLLIIKQILDFINYLKAKNIALFNLNYRNILVTESWKIKIHDFSKVIKENTNLENIEEAMCHELSTLFGSLPPEVTDRKEFNHKTAVWFLGKVLGECVKIKKFNNSITDNNLKNLSNLILYFTVNDIGNRPSADIALLHPYFDFLYNFMICFGSLSDFSFSKDGNSIVKKKKILFYNTTNYSYTIYCCCNQNKSIEFTYLKQTLPNIFVNSTTTPYISKLLNYKIQINTIVYPLQHLNIKNYNEIKDLFTLIANKNLLKEKKETIHRQVLLSFFQKHYHRLYLPRTELGRGLHSVELRSEHMLMQLLDCLEKSKEISTRRAAILKVENNNKTHLALIKGFLKVKYRLVEEVTKKSLEEAQ</sequence>
<dbReference type="AlphaFoldDB" id="A0A4Q9L6N0"/>
<dbReference type="Gene3D" id="1.10.510.10">
    <property type="entry name" value="Transferase(Phosphotransferase) domain 1"/>
    <property type="match status" value="1"/>
</dbReference>
<protein>
    <submittedName>
        <fullName evidence="7">Protein kinase</fullName>
    </submittedName>
</protein>
<feature type="non-terminal residue" evidence="7">
    <location>
        <position position="495"/>
    </location>
</feature>
<keyword evidence="4 7" id="KW-0418">Kinase</keyword>
<comment type="caution">
    <text evidence="7">The sequence shown here is derived from an EMBL/GenBank/DDBJ whole genome shotgun (WGS) entry which is preliminary data.</text>
</comment>
<dbReference type="SMART" id="SM00220">
    <property type="entry name" value="S_TKc"/>
    <property type="match status" value="1"/>
</dbReference>